<accession>A0EDW2</accession>
<dbReference type="OrthoDB" id="10410023at2759"/>
<evidence type="ECO:0000313" key="3">
    <source>
        <dbReference type="EMBL" id="CAK93479.1"/>
    </source>
</evidence>
<dbReference type="OMA" id="VEVGVCC"/>
<dbReference type="InParanoid" id="A0EDW2"/>
<feature type="coiled-coil region" evidence="1">
    <location>
        <begin position="637"/>
        <end position="664"/>
    </location>
</feature>
<gene>
    <name evidence="3" type="ORF">GSPATT00025823001</name>
</gene>
<dbReference type="HOGENOM" id="CLU_402536_0_0_1"/>
<evidence type="ECO:0000256" key="2">
    <source>
        <dbReference type="SAM" id="MobiDB-lite"/>
    </source>
</evidence>
<dbReference type="RefSeq" id="XP_001460876.1">
    <property type="nucleotide sequence ID" value="XM_001460839.1"/>
</dbReference>
<name>A0EDW2_PARTE</name>
<evidence type="ECO:0000256" key="1">
    <source>
        <dbReference type="SAM" id="Coils"/>
    </source>
</evidence>
<keyword evidence="1" id="KW-0175">Coiled coil</keyword>
<reference evidence="3 4" key="1">
    <citation type="journal article" date="2006" name="Nature">
        <title>Global trends of whole-genome duplications revealed by the ciliate Paramecium tetraurelia.</title>
        <authorList>
            <consortium name="Genoscope"/>
            <person name="Aury J.-M."/>
            <person name="Jaillon O."/>
            <person name="Duret L."/>
            <person name="Noel B."/>
            <person name="Jubin C."/>
            <person name="Porcel B.M."/>
            <person name="Segurens B."/>
            <person name="Daubin V."/>
            <person name="Anthouard V."/>
            <person name="Aiach N."/>
            <person name="Arnaiz O."/>
            <person name="Billaut A."/>
            <person name="Beisson J."/>
            <person name="Blanc I."/>
            <person name="Bouhouche K."/>
            <person name="Camara F."/>
            <person name="Duharcourt S."/>
            <person name="Guigo R."/>
            <person name="Gogendeau D."/>
            <person name="Katinka M."/>
            <person name="Keller A.-M."/>
            <person name="Kissmehl R."/>
            <person name="Klotz C."/>
            <person name="Koll F."/>
            <person name="Le Moue A."/>
            <person name="Lepere C."/>
            <person name="Malinsky S."/>
            <person name="Nowacki M."/>
            <person name="Nowak J.K."/>
            <person name="Plattner H."/>
            <person name="Poulain J."/>
            <person name="Ruiz F."/>
            <person name="Serrano V."/>
            <person name="Zagulski M."/>
            <person name="Dessen P."/>
            <person name="Betermier M."/>
            <person name="Weissenbach J."/>
            <person name="Scarpelli C."/>
            <person name="Schachter V."/>
            <person name="Sperling L."/>
            <person name="Meyer E."/>
            <person name="Cohen J."/>
            <person name="Wincker P."/>
        </authorList>
    </citation>
    <scope>NUCLEOTIDE SEQUENCE [LARGE SCALE GENOMIC DNA]</scope>
    <source>
        <strain evidence="3 4">Stock d4-2</strain>
    </source>
</reference>
<feature type="region of interest" description="Disordered" evidence="2">
    <location>
        <begin position="1"/>
        <end position="42"/>
    </location>
</feature>
<proteinExistence type="predicted"/>
<dbReference type="EMBL" id="CT868672">
    <property type="protein sequence ID" value="CAK93479.1"/>
    <property type="molecule type" value="Genomic_DNA"/>
</dbReference>
<feature type="coiled-coil region" evidence="1">
    <location>
        <begin position="239"/>
        <end position="308"/>
    </location>
</feature>
<feature type="coiled-coil region" evidence="1">
    <location>
        <begin position="113"/>
        <end position="198"/>
    </location>
</feature>
<dbReference type="AlphaFoldDB" id="A0EDW2"/>
<dbReference type="GeneID" id="5046661"/>
<evidence type="ECO:0000313" key="4">
    <source>
        <dbReference type="Proteomes" id="UP000000600"/>
    </source>
</evidence>
<dbReference type="KEGG" id="ptm:GSPATT00025823001"/>
<sequence length="684" mass="80580">MKRPESAHTSQISANRFKVSSKQSPISTEGDAKSKNQKQQYQKQKLNIPLDIKLNSEDQDMNRVNIFQIQSWNSDQFDSIPSLKNTIQTQQNEIFILKQKLLFHQNLVKTQPMKELQTQIVKYFEETIELKKKLDEALNNQSEAQKSSQYQSHISKIKELKQEINDINTVNEGLQKEIQKLQQQVNQQSEQLQQNCNQFQQFQTPKQHQREKTQLSQNRLVIKEIQSEGETVDNSLHAIKEKDSKIQELQLNLANLNAQINQQRQQMKQQDLLISEKKDIIENLQQEVKNLETKLVELQSSQKQRKKKQEDKGIQIQNNSKQTIEEIKAILRFRLKRSMVEQKEIQNYLLKDEDYRFFSIQSQFQKFPFFLNAEESYDITLFLLTEESPYNQNVLERDLKLTVLKSRILHLLPQYELITINEQGQLFQQISTKIINKLNYLQDAIKKIKKTQKSEIGEEFCLPQQFLEAFTFIFEYSLSKKEAEYLFQLNFEISNSPSLINFLRLIQLFQMKPKFGINKVCNLSDSLFKENELINIQGPSLIRNESAVPKVSPKQINIYASKFQQTDEAELGIDRKQKKLQYQSIIGLNRPPTFDKVEVGVCCQKQLVIVQQNELSYNNNKVRVDQDNLEKVKYEQYLQQQLQKEKQKEELSKVESNKNKEIKSIVSLYFDQLLQDFINSSKQD</sequence>
<protein>
    <submittedName>
        <fullName evidence="3">Uncharacterized protein</fullName>
    </submittedName>
</protein>
<organism evidence="3 4">
    <name type="scientific">Paramecium tetraurelia</name>
    <dbReference type="NCBI Taxonomy" id="5888"/>
    <lineage>
        <taxon>Eukaryota</taxon>
        <taxon>Sar</taxon>
        <taxon>Alveolata</taxon>
        <taxon>Ciliophora</taxon>
        <taxon>Intramacronucleata</taxon>
        <taxon>Oligohymenophorea</taxon>
        <taxon>Peniculida</taxon>
        <taxon>Parameciidae</taxon>
        <taxon>Paramecium</taxon>
    </lineage>
</organism>
<keyword evidence="4" id="KW-1185">Reference proteome</keyword>
<dbReference type="Proteomes" id="UP000000600">
    <property type="component" value="Unassembled WGS sequence"/>
</dbReference>
<feature type="compositionally biased region" description="Polar residues" evidence="2">
    <location>
        <begin position="7"/>
        <end position="27"/>
    </location>
</feature>